<comment type="caution">
    <text evidence="1">The sequence shown here is derived from an EMBL/GenBank/DDBJ whole genome shotgun (WGS) entry which is preliminary data.</text>
</comment>
<protein>
    <submittedName>
        <fullName evidence="1">Uncharacterized protein</fullName>
    </submittedName>
</protein>
<dbReference type="VEuPathDB" id="FungiDB:VP01_2664g2"/>
<evidence type="ECO:0000313" key="2">
    <source>
        <dbReference type="Proteomes" id="UP000037035"/>
    </source>
</evidence>
<gene>
    <name evidence="1" type="ORF">VP01_2664g2</name>
</gene>
<dbReference type="EMBL" id="LAVV01007573">
    <property type="protein sequence ID" value="KNZ55481.1"/>
    <property type="molecule type" value="Genomic_DNA"/>
</dbReference>
<reference evidence="1 2" key="1">
    <citation type="submission" date="2015-08" db="EMBL/GenBank/DDBJ databases">
        <title>Next Generation Sequencing and Analysis of the Genome of Puccinia sorghi L Schw, the Causal Agent of Maize Common Rust.</title>
        <authorList>
            <person name="Rochi L."/>
            <person name="Burguener G."/>
            <person name="Darino M."/>
            <person name="Turjanski A."/>
            <person name="Kreff E."/>
            <person name="Dieguez M.J."/>
            <person name="Sacco F."/>
        </authorList>
    </citation>
    <scope>NUCLEOTIDE SEQUENCE [LARGE SCALE GENOMIC DNA]</scope>
    <source>
        <strain evidence="1 2">RO10H11247</strain>
    </source>
</reference>
<keyword evidence="2" id="KW-1185">Reference proteome</keyword>
<name>A0A0L6V3Y8_9BASI</name>
<evidence type="ECO:0000313" key="1">
    <source>
        <dbReference type="EMBL" id="KNZ55481.1"/>
    </source>
</evidence>
<proteinExistence type="predicted"/>
<organism evidence="1 2">
    <name type="scientific">Puccinia sorghi</name>
    <dbReference type="NCBI Taxonomy" id="27349"/>
    <lineage>
        <taxon>Eukaryota</taxon>
        <taxon>Fungi</taxon>
        <taxon>Dikarya</taxon>
        <taxon>Basidiomycota</taxon>
        <taxon>Pucciniomycotina</taxon>
        <taxon>Pucciniomycetes</taxon>
        <taxon>Pucciniales</taxon>
        <taxon>Pucciniaceae</taxon>
        <taxon>Puccinia</taxon>
    </lineage>
</organism>
<dbReference type="AlphaFoldDB" id="A0A0L6V3Y8"/>
<dbReference type="Proteomes" id="UP000037035">
    <property type="component" value="Unassembled WGS sequence"/>
</dbReference>
<sequence>MFGLKLVACCFHETVKYCVSACTTHARLNIISGVTFPITYHMFLFFAYHHMMATKSTSGYKDEIKTGHHLVVLMSHGDFRAKNRIFPLDLLRYVHILFPTNSPQSSGRNFVIDILVSKRAIESIVFGNQIFKVNKCLAVVLYDELLVAKLNEMIKEAQFKISLPHPITTITISLRQQVQAVCRCKAKRCHPPISDWKKVAWVWIDDKGVLNKVGVDKEVRCGSKCFKQGLNPGPRDGGTCSVWFPLRDPRGNLTPTPGWHHMPTAPLTHWMTTVLRDSVHIQLIISPHQLNSSSTHHLFKLIMHVHQLYAYLVLHISHPHPNHIAKPPVQSTKILNLIDLSLLRNCYGGEEWEWGNSKSHLNVSL</sequence>
<accession>A0A0L6V3Y8</accession>